<organism evidence="1">
    <name type="scientific">Picea sitchensis</name>
    <name type="common">Sitka spruce</name>
    <name type="synonym">Pinus sitchensis</name>
    <dbReference type="NCBI Taxonomy" id="3332"/>
    <lineage>
        <taxon>Eukaryota</taxon>
        <taxon>Viridiplantae</taxon>
        <taxon>Streptophyta</taxon>
        <taxon>Embryophyta</taxon>
        <taxon>Tracheophyta</taxon>
        <taxon>Spermatophyta</taxon>
        <taxon>Pinopsida</taxon>
        <taxon>Pinidae</taxon>
        <taxon>Conifers I</taxon>
        <taxon>Pinales</taxon>
        <taxon>Pinaceae</taxon>
        <taxon>Picea</taxon>
    </lineage>
</organism>
<name>A9P1X8_PICSI</name>
<reference evidence="1" key="1">
    <citation type="journal article" date="2008" name="BMC Genomics">
        <title>A conifer genomics resource of 200,000 spruce (Picea spp.) ESTs and 6,464 high-quality, sequence-finished full-length cDNAs for Sitka spruce (Picea sitchensis).</title>
        <authorList>
            <person name="Ralph S.G."/>
            <person name="Chun H.J."/>
            <person name="Kolosova N."/>
            <person name="Cooper D."/>
            <person name="Oddy C."/>
            <person name="Ritland C.E."/>
            <person name="Kirkpatrick R."/>
            <person name="Moore R."/>
            <person name="Barber S."/>
            <person name="Holt R.A."/>
            <person name="Jones S.J."/>
            <person name="Marra M.A."/>
            <person name="Douglas C.J."/>
            <person name="Ritland K."/>
            <person name="Bohlmann J."/>
        </authorList>
    </citation>
    <scope>NUCLEOTIDE SEQUENCE</scope>
    <source>
        <tissue evidence="1">Green portion of the leader tissue</tissue>
    </source>
</reference>
<dbReference type="AlphaFoldDB" id="A9P1X8"/>
<dbReference type="EMBL" id="EF087654">
    <property type="protein sequence ID" value="ABK26889.1"/>
    <property type="molecule type" value="mRNA"/>
</dbReference>
<evidence type="ECO:0000313" key="1">
    <source>
        <dbReference type="EMBL" id="ABK26889.1"/>
    </source>
</evidence>
<protein>
    <submittedName>
        <fullName evidence="1">Uncharacterized protein</fullName>
    </submittedName>
</protein>
<sequence length="39" mass="4644">MLWPRDNFGKIMRACRLYLWPLRLFGFCGSSVRLLLIIS</sequence>
<proteinExistence type="evidence at transcript level"/>
<accession>A9P1X8</accession>